<dbReference type="EMBL" id="MLCN01000008">
    <property type="protein sequence ID" value="ONG41630.1"/>
    <property type="molecule type" value="Genomic_DNA"/>
</dbReference>
<dbReference type="CDD" id="cd05369">
    <property type="entry name" value="TER_DECR_SDR_a"/>
    <property type="match status" value="1"/>
</dbReference>
<keyword evidence="11" id="KW-0275">Fatty acid biosynthesis</keyword>
<evidence type="ECO:0000313" key="24">
    <source>
        <dbReference type="Proteomes" id="UP000192132"/>
    </source>
</evidence>
<keyword evidence="9" id="KW-0443">Lipid metabolism</keyword>
<dbReference type="GO" id="GO:0006633">
    <property type="term" value="P:fatty acid biosynthetic process"/>
    <property type="evidence" value="ECO:0007669"/>
    <property type="project" value="UniProtKB-KW"/>
</dbReference>
<evidence type="ECO:0000256" key="19">
    <source>
        <dbReference type="ARBA" id="ARBA00049251"/>
    </source>
</evidence>
<accession>A0A1S8CYT8</accession>
<keyword evidence="4" id="KW-0444">Lipid biosynthesis</keyword>
<organism evidence="23 24">
    <name type="scientific">Alkanindiges hydrocarboniclasticus</name>
    <dbReference type="NCBI Taxonomy" id="1907941"/>
    <lineage>
        <taxon>Bacteria</taxon>
        <taxon>Pseudomonadati</taxon>
        <taxon>Pseudomonadota</taxon>
        <taxon>Gammaproteobacteria</taxon>
        <taxon>Moraxellales</taxon>
        <taxon>Moraxellaceae</taxon>
        <taxon>Alkanindiges</taxon>
    </lineage>
</organism>
<proteinExistence type="inferred from homology"/>
<comment type="function">
    <text evidence="12">Participates in chain elongation of fatty acids. Catalyzes the reduction of trans-2-enoyl-CoAs of varying chain lengths from 6:1 to 16:1, having maximum activity with 10:1 CoA. Has no 2,4-dienoyl-CoA reductase activity.</text>
</comment>
<comment type="similarity">
    <text evidence="3">Belongs to the short-chain dehydrogenases/reductases (SDR) family.</text>
</comment>
<evidence type="ECO:0000256" key="18">
    <source>
        <dbReference type="ARBA" id="ARBA00049108"/>
    </source>
</evidence>
<evidence type="ECO:0000256" key="5">
    <source>
        <dbReference type="ARBA" id="ARBA00022553"/>
    </source>
</evidence>
<evidence type="ECO:0000256" key="7">
    <source>
        <dbReference type="ARBA" id="ARBA00022857"/>
    </source>
</evidence>
<keyword evidence="6" id="KW-0276">Fatty acid metabolism</keyword>
<evidence type="ECO:0000256" key="8">
    <source>
        <dbReference type="ARBA" id="ARBA00023002"/>
    </source>
</evidence>
<dbReference type="STRING" id="1907941.BKE30_04195"/>
<comment type="catalytic activity">
    <reaction evidence="21">
        <text>(2E)-octenoyl-CoA + NADPH + H(+) = octanoyl-CoA + NADP(+)</text>
        <dbReference type="Rhea" id="RHEA:44952"/>
        <dbReference type="ChEBI" id="CHEBI:15378"/>
        <dbReference type="ChEBI" id="CHEBI:57386"/>
        <dbReference type="ChEBI" id="CHEBI:57783"/>
        <dbReference type="ChEBI" id="CHEBI:58349"/>
        <dbReference type="ChEBI" id="CHEBI:62242"/>
    </reaction>
    <physiologicalReaction direction="left-to-right" evidence="21">
        <dbReference type="Rhea" id="RHEA:44953"/>
    </physiologicalReaction>
</comment>
<evidence type="ECO:0000256" key="14">
    <source>
        <dbReference type="ARBA" id="ARBA00038849"/>
    </source>
</evidence>
<comment type="caution">
    <text evidence="23">The sequence shown here is derived from an EMBL/GenBank/DDBJ whole genome shotgun (WGS) entry which is preliminary data.</text>
</comment>
<dbReference type="PANTHER" id="PTHR24317:SF7">
    <property type="entry name" value="PEROXISOMAL TRANS-2-ENOYL-COA REDUCTASE"/>
    <property type="match status" value="1"/>
</dbReference>
<dbReference type="OrthoDB" id="9775864at2"/>
<dbReference type="Proteomes" id="UP000192132">
    <property type="component" value="Unassembled WGS sequence"/>
</dbReference>
<sequence length="310" mass="33089">MSYHSIFRHDAFLDKVIIVTGGGSGIGRCTAHELASLGAQVIITGRKPEKLDTVAEEISSDGGKALGLVCDIRDEAQVKDTIAKVIEQFGKIDGLVNNAGGQFPSALESISANGFDAVVRNNLNGTFLMMREAYNQWMAKHGGSMVNMTADMWGGMPGMGHSGAARSGVDNLTKTASVEWAKSGVRVNAVSPGWIMSSGMDTYQGDFAKFVIPSLSGNVPLKRMGTESEVSSAICYLLSDAAAFVSGVTLRIDGAASLGTRMYPLSDAKNSHSYNGFHRAFIPDVLKPKEEQDQSCQPQTEDSPREESQL</sequence>
<evidence type="ECO:0000256" key="21">
    <source>
        <dbReference type="ARBA" id="ARBA00049559"/>
    </source>
</evidence>
<feature type="region of interest" description="Disordered" evidence="22">
    <location>
        <begin position="288"/>
        <end position="310"/>
    </location>
</feature>
<dbReference type="FunFam" id="3.40.50.720:FF:000084">
    <property type="entry name" value="Short-chain dehydrogenase reductase"/>
    <property type="match status" value="1"/>
</dbReference>
<keyword evidence="24" id="KW-1185">Reference proteome</keyword>
<keyword evidence="10" id="KW-0576">Peroxisome</keyword>
<dbReference type="Gene3D" id="3.40.50.720">
    <property type="entry name" value="NAD(P)-binding Rossmann-like Domain"/>
    <property type="match status" value="1"/>
</dbReference>
<evidence type="ECO:0000256" key="20">
    <source>
        <dbReference type="ARBA" id="ARBA00049386"/>
    </source>
</evidence>
<evidence type="ECO:0000256" key="12">
    <source>
        <dbReference type="ARBA" id="ARBA00037124"/>
    </source>
</evidence>
<keyword evidence="7" id="KW-0521">NADP</keyword>
<dbReference type="PRINTS" id="PR00081">
    <property type="entry name" value="GDHRDH"/>
</dbReference>
<evidence type="ECO:0000256" key="9">
    <source>
        <dbReference type="ARBA" id="ARBA00023098"/>
    </source>
</evidence>
<comment type="catalytic activity">
    <reaction evidence="18">
        <text>(2E)-hexenoyl-CoA + NADPH + H(+) = hexanoyl-CoA + NADP(+)</text>
        <dbReference type="Rhea" id="RHEA:44956"/>
        <dbReference type="ChEBI" id="CHEBI:15378"/>
        <dbReference type="ChEBI" id="CHEBI:57783"/>
        <dbReference type="ChEBI" id="CHEBI:58349"/>
        <dbReference type="ChEBI" id="CHEBI:62077"/>
        <dbReference type="ChEBI" id="CHEBI:62620"/>
    </reaction>
    <physiologicalReaction direction="left-to-right" evidence="18">
        <dbReference type="Rhea" id="RHEA:44957"/>
    </physiologicalReaction>
</comment>
<evidence type="ECO:0000313" key="23">
    <source>
        <dbReference type="EMBL" id="ONG41630.1"/>
    </source>
</evidence>
<dbReference type="RefSeq" id="WP_076877385.1">
    <property type="nucleotide sequence ID" value="NZ_MLCN01000008.1"/>
</dbReference>
<evidence type="ECO:0000256" key="11">
    <source>
        <dbReference type="ARBA" id="ARBA00023160"/>
    </source>
</evidence>
<evidence type="ECO:0000256" key="1">
    <source>
        <dbReference type="ARBA" id="ARBA00004275"/>
    </source>
</evidence>
<protein>
    <recommendedName>
        <fullName evidence="15">Peroxisomal trans-2-enoyl-CoA reductase</fullName>
        <ecNumber evidence="14">1.3.1.38</ecNumber>
    </recommendedName>
</protein>
<comment type="catalytic activity">
    <reaction evidence="17">
        <text>(2E)-tetradecenoyl-CoA + NADPH + H(+) = tetradecanoyl-CoA + NADP(+)</text>
        <dbReference type="Rhea" id="RHEA:44968"/>
        <dbReference type="ChEBI" id="CHEBI:15378"/>
        <dbReference type="ChEBI" id="CHEBI:57385"/>
        <dbReference type="ChEBI" id="CHEBI:57783"/>
        <dbReference type="ChEBI" id="CHEBI:58349"/>
        <dbReference type="ChEBI" id="CHEBI:61405"/>
    </reaction>
    <physiologicalReaction direction="left-to-right" evidence="17">
        <dbReference type="Rhea" id="RHEA:44969"/>
    </physiologicalReaction>
</comment>
<gene>
    <name evidence="23" type="ORF">BKE30_04195</name>
</gene>
<keyword evidence="8" id="KW-0560">Oxidoreductase</keyword>
<evidence type="ECO:0000256" key="10">
    <source>
        <dbReference type="ARBA" id="ARBA00023140"/>
    </source>
</evidence>
<evidence type="ECO:0000256" key="17">
    <source>
        <dbReference type="ARBA" id="ARBA00048686"/>
    </source>
</evidence>
<dbReference type="EC" id="1.3.1.38" evidence="14"/>
<comment type="catalytic activity">
    <reaction evidence="19">
        <text>a (2E)-enoyl-CoA + NADPH + H(+) = a 2,3-saturated acyl-CoA + NADP(+)</text>
        <dbReference type="Rhea" id="RHEA:33763"/>
        <dbReference type="ChEBI" id="CHEBI:15378"/>
        <dbReference type="ChEBI" id="CHEBI:57783"/>
        <dbReference type="ChEBI" id="CHEBI:58349"/>
        <dbReference type="ChEBI" id="CHEBI:58856"/>
        <dbReference type="ChEBI" id="CHEBI:65111"/>
        <dbReference type="EC" id="1.3.1.38"/>
    </reaction>
    <physiologicalReaction direction="left-to-right" evidence="19">
        <dbReference type="Rhea" id="RHEA:33764"/>
    </physiologicalReaction>
</comment>
<comment type="subcellular location">
    <subcellularLocation>
        <location evidence="1">Peroxisome</location>
    </subcellularLocation>
</comment>
<dbReference type="PANTHER" id="PTHR24317">
    <property type="entry name" value="PEROXISOMAL TRANS-2-ENOYL-COA REDUCTASE"/>
    <property type="match status" value="1"/>
</dbReference>
<dbReference type="InterPro" id="IPR036291">
    <property type="entry name" value="NAD(P)-bd_dom_sf"/>
</dbReference>
<dbReference type="InterPro" id="IPR052388">
    <property type="entry name" value="Peroxisomal_t2-enoyl-CoA_red"/>
</dbReference>
<dbReference type="InterPro" id="IPR002347">
    <property type="entry name" value="SDR_fam"/>
</dbReference>
<evidence type="ECO:0000256" key="4">
    <source>
        <dbReference type="ARBA" id="ARBA00022516"/>
    </source>
</evidence>
<evidence type="ECO:0000256" key="13">
    <source>
        <dbReference type="ARBA" id="ARBA00038622"/>
    </source>
</evidence>
<comment type="subunit">
    <text evidence="13">Interacts with PEX5, probably required to target it into peroxisomes.</text>
</comment>
<evidence type="ECO:0000256" key="3">
    <source>
        <dbReference type="ARBA" id="ARBA00006484"/>
    </source>
</evidence>
<comment type="pathway">
    <text evidence="2">Lipid metabolism.</text>
</comment>
<evidence type="ECO:0000256" key="16">
    <source>
        <dbReference type="ARBA" id="ARBA00047570"/>
    </source>
</evidence>
<comment type="catalytic activity">
    <reaction evidence="20">
        <text>(2E)-decenoyl-CoA + NADPH + H(+) = decanoyl-CoA + NADP(+)</text>
        <dbReference type="Rhea" id="RHEA:44960"/>
        <dbReference type="ChEBI" id="CHEBI:15378"/>
        <dbReference type="ChEBI" id="CHEBI:57783"/>
        <dbReference type="ChEBI" id="CHEBI:58349"/>
        <dbReference type="ChEBI" id="CHEBI:61406"/>
        <dbReference type="ChEBI" id="CHEBI:61430"/>
    </reaction>
    <physiologicalReaction direction="left-to-right" evidence="20">
        <dbReference type="Rhea" id="RHEA:44961"/>
    </physiologicalReaction>
</comment>
<evidence type="ECO:0000256" key="15">
    <source>
        <dbReference type="ARBA" id="ARBA00041063"/>
    </source>
</evidence>
<dbReference type="Pfam" id="PF13561">
    <property type="entry name" value="adh_short_C2"/>
    <property type="match status" value="1"/>
</dbReference>
<comment type="catalytic activity">
    <reaction evidence="16">
        <text>(2E)-dodecenoyl-CoA + NADPH + H(+) = dodecanoyl-CoA + NADP(+)</text>
        <dbReference type="Rhea" id="RHEA:44964"/>
        <dbReference type="ChEBI" id="CHEBI:15378"/>
        <dbReference type="ChEBI" id="CHEBI:57330"/>
        <dbReference type="ChEBI" id="CHEBI:57375"/>
        <dbReference type="ChEBI" id="CHEBI:57783"/>
        <dbReference type="ChEBI" id="CHEBI:58349"/>
    </reaction>
    <physiologicalReaction direction="left-to-right" evidence="16">
        <dbReference type="Rhea" id="RHEA:44965"/>
    </physiologicalReaction>
</comment>
<dbReference type="AlphaFoldDB" id="A0A1S8CYT8"/>
<name>A0A1S8CYT8_9GAMM</name>
<dbReference type="GO" id="GO:0019166">
    <property type="term" value="F:trans-2-enoyl-CoA reductase (NADPH) activity"/>
    <property type="evidence" value="ECO:0007669"/>
    <property type="project" value="UniProtKB-EC"/>
</dbReference>
<dbReference type="SUPFAM" id="SSF51735">
    <property type="entry name" value="NAD(P)-binding Rossmann-fold domains"/>
    <property type="match status" value="1"/>
</dbReference>
<reference evidence="23 24" key="1">
    <citation type="submission" date="2016-10" db="EMBL/GenBank/DDBJ databases">
        <title>Draft Genome sequence of Alkanindiges sp. strain H1.</title>
        <authorList>
            <person name="Subhash Y."/>
            <person name="Lee S."/>
        </authorList>
    </citation>
    <scope>NUCLEOTIDE SEQUENCE [LARGE SCALE GENOMIC DNA]</scope>
    <source>
        <strain evidence="23 24">H1</strain>
    </source>
</reference>
<evidence type="ECO:0000256" key="22">
    <source>
        <dbReference type="SAM" id="MobiDB-lite"/>
    </source>
</evidence>
<evidence type="ECO:0000256" key="2">
    <source>
        <dbReference type="ARBA" id="ARBA00005189"/>
    </source>
</evidence>
<evidence type="ECO:0000256" key="6">
    <source>
        <dbReference type="ARBA" id="ARBA00022832"/>
    </source>
</evidence>
<keyword evidence="5" id="KW-0597">Phosphoprotein</keyword>